<dbReference type="Pfam" id="PF09972">
    <property type="entry name" value="DUF2207"/>
    <property type="match status" value="1"/>
</dbReference>
<keyword evidence="1" id="KW-0472">Membrane</keyword>
<evidence type="ECO:0000313" key="6">
    <source>
        <dbReference type="Proteomes" id="UP000266260"/>
    </source>
</evidence>
<feature type="transmembrane region" description="Helical" evidence="1">
    <location>
        <begin position="438"/>
        <end position="459"/>
    </location>
</feature>
<proteinExistence type="predicted"/>
<evidence type="ECO:0000313" key="7">
    <source>
        <dbReference type="Proteomes" id="UP000266489"/>
    </source>
</evidence>
<dbReference type="Proteomes" id="UP000266489">
    <property type="component" value="Unassembled WGS sequence"/>
</dbReference>
<reference evidence="6 7" key="1">
    <citation type="submission" date="2018-09" db="EMBL/GenBank/DDBJ databases">
        <title>Discovery and Ecogenomic Context for Candidatus Cryosericales, a Global Caldiserica Order Active in Thawing Permafrost.</title>
        <authorList>
            <person name="Martinez M.A."/>
            <person name="Woodcroft B.J."/>
            <person name="Ignacio Espinoza J.C."/>
            <person name="Zayed A."/>
            <person name="Singleton C.M."/>
            <person name="Boyd J."/>
            <person name="Li Y.-F."/>
            <person name="Purvine S."/>
            <person name="Maughan H."/>
            <person name="Hodgkins S.B."/>
            <person name="Anderson D."/>
            <person name="Sederholm M."/>
            <person name="Temperton B."/>
            <person name="Saleska S.R."/>
            <person name="Tyson G.W."/>
            <person name="Rich V.I."/>
        </authorList>
    </citation>
    <scope>NUCLEOTIDE SEQUENCE [LARGE SCALE GENOMIC DNA]</scope>
    <source>
        <strain evidence="5 7">SMC5</strain>
        <strain evidence="4 6">SMC6</strain>
    </source>
</reference>
<organism evidence="4 6">
    <name type="scientific">Candidatus Cryosericum odellii</name>
    <dbReference type="NCBI Taxonomy" id="2290917"/>
    <lineage>
        <taxon>Bacteria</taxon>
        <taxon>Pseudomonadati</taxon>
        <taxon>Caldisericota/Cryosericota group</taxon>
        <taxon>Candidatus Cryosericota</taxon>
        <taxon>Candidatus Cryosericia</taxon>
        <taxon>Candidatus Cryosericales</taxon>
        <taxon>Candidatus Cryosericaceae</taxon>
        <taxon>Candidatus Cryosericum</taxon>
    </lineage>
</organism>
<dbReference type="EMBL" id="QXIU01000034">
    <property type="protein sequence ID" value="RIE15196.1"/>
    <property type="molecule type" value="Genomic_DNA"/>
</dbReference>
<keyword evidence="1" id="KW-0812">Transmembrane</keyword>
<feature type="transmembrane region" description="Helical" evidence="1">
    <location>
        <begin position="411"/>
        <end position="432"/>
    </location>
</feature>
<comment type="caution">
    <text evidence="4">The sequence shown here is derived from an EMBL/GenBank/DDBJ whole genome shotgun (WGS) entry which is preliminary data.</text>
</comment>
<dbReference type="InterPro" id="IPR018702">
    <property type="entry name" value="DUF2207"/>
</dbReference>
<evidence type="ECO:0000313" key="4">
    <source>
        <dbReference type="EMBL" id="RIE06865.1"/>
    </source>
</evidence>
<feature type="domain" description="DUF2207" evidence="2">
    <location>
        <begin position="48"/>
        <end position="241"/>
    </location>
</feature>
<sequence length="599" mass="64144">MSTPRSYLVKQEAKGAHMRKRRLLTLTFVLAIALLLSVPGLALADQERITSFDSAITVNQDGSMRVENTITAVVTGDQIQHGIYYDFPTIYSNTKTGGRLVIDFVVLGAQRDGQTEPYTVSSLSNGKRVKIGSADVLISPGLHTWVLRFSVDRELGYFTDHDELYWNVTGNGWTFPIERATATVTLPTGAAAKITGLAAYTGASGSTASAVTTTQAADGTPTFVTTSVLNPGEGLTIVIGWPKGYVTPPNAVTRLGWFFRDNSALIAGLLGALLVFLYYMVMWYRHGNDPKRGTIFALFTPPEGTSPGGVRYLSRMAHDSKAFTAALIDMAVKRYISIHQDHHKYWIERDTAPDSVLSDDELALAGSLIGTSARVDFEQAHAEDIQRAILASQKPLEADYQPRFFVSNTGYLLTGILLSVGVAALTFFVSTSGTASQFVAPVVVGIVLVVMAVVFGSTLKSYTQEGRKMVDEVAGFKMYLSVTEKDRMNLLDPPDRTPEVFEKYLPFALALDVEQRWSEQFAGVFAHMAAEGRPYAPVWYYGAYWNPANPAAFASSIGTGFSNAISASAVAPGSKSGFGGGGGGGFSGGGGGGGGGGGW</sequence>
<evidence type="ECO:0000259" key="3">
    <source>
        <dbReference type="Pfam" id="PF20990"/>
    </source>
</evidence>
<feature type="transmembrane region" description="Helical" evidence="1">
    <location>
        <begin position="264"/>
        <end position="284"/>
    </location>
</feature>
<evidence type="ECO:0000313" key="5">
    <source>
        <dbReference type="EMBL" id="RIE15196.1"/>
    </source>
</evidence>
<accession>A0A398DHS1</accession>
<dbReference type="Proteomes" id="UP000266260">
    <property type="component" value="Unassembled WGS sequence"/>
</dbReference>
<keyword evidence="6" id="KW-1185">Reference proteome</keyword>
<dbReference type="Pfam" id="PF20990">
    <property type="entry name" value="DUF2207_C"/>
    <property type="match status" value="1"/>
</dbReference>
<protein>
    <submittedName>
        <fullName evidence="4">DUF2207 domain-containing protein</fullName>
    </submittedName>
</protein>
<dbReference type="AlphaFoldDB" id="A0A398CW40"/>
<name>A0A398CW40_9BACT</name>
<dbReference type="InterPro" id="IPR048389">
    <property type="entry name" value="YciQ-like_C"/>
</dbReference>
<evidence type="ECO:0000259" key="2">
    <source>
        <dbReference type="Pfam" id="PF09972"/>
    </source>
</evidence>
<accession>A0A398CW40</accession>
<keyword evidence="1" id="KW-1133">Transmembrane helix</keyword>
<feature type="domain" description="Predicted membrane protein YciQ-like C-terminal" evidence="3">
    <location>
        <begin position="301"/>
        <end position="521"/>
    </location>
</feature>
<dbReference type="EMBL" id="QXIT01000146">
    <property type="protein sequence ID" value="RIE06865.1"/>
    <property type="molecule type" value="Genomic_DNA"/>
</dbReference>
<evidence type="ECO:0000256" key="1">
    <source>
        <dbReference type="SAM" id="Phobius"/>
    </source>
</evidence>
<gene>
    <name evidence="5" type="ORF">SMC5_01280</name>
    <name evidence="4" type="ORF">SMC6_08315</name>
</gene>